<dbReference type="EnsemblPlants" id="ORUFI08G01150.1">
    <property type="protein sequence ID" value="ORUFI08G01150.1"/>
    <property type="gene ID" value="ORUFI08G01150"/>
</dbReference>
<dbReference type="HOGENOM" id="CLU_2853290_0_0_1"/>
<evidence type="ECO:0000313" key="2">
    <source>
        <dbReference type="Proteomes" id="UP000008022"/>
    </source>
</evidence>
<dbReference type="AlphaFoldDB" id="A0A0E0QDL4"/>
<evidence type="ECO:0000313" key="1">
    <source>
        <dbReference type="EnsemblPlants" id="ORUFI08G01150.1"/>
    </source>
</evidence>
<proteinExistence type="predicted"/>
<keyword evidence="2" id="KW-1185">Reference proteome</keyword>
<reference evidence="1" key="2">
    <citation type="submission" date="2015-06" db="UniProtKB">
        <authorList>
            <consortium name="EnsemblPlants"/>
        </authorList>
    </citation>
    <scope>IDENTIFICATION</scope>
</reference>
<dbReference type="Gramene" id="ORUFI08G01150.1">
    <property type="protein sequence ID" value="ORUFI08G01150.1"/>
    <property type="gene ID" value="ORUFI08G01150"/>
</dbReference>
<reference evidence="2" key="1">
    <citation type="submission" date="2013-06" db="EMBL/GenBank/DDBJ databases">
        <authorList>
            <person name="Zhao Q."/>
        </authorList>
    </citation>
    <scope>NUCLEOTIDE SEQUENCE</scope>
    <source>
        <strain evidence="2">cv. W1943</strain>
    </source>
</reference>
<sequence length="65" mass="6989">MATVAELLPELACLGSFFRVLAAMEAPRISHGPCWWHDVAKDDGTTVAGCAEEGQPLAFEPDVLF</sequence>
<organism evidence="1 2">
    <name type="scientific">Oryza rufipogon</name>
    <name type="common">Brownbeard rice</name>
    <name type="synonym">Asian wild rice</name>
    <dbReference type="NCBI Taxonomy" id="4529"/>
    <lineage>
        <taxon>Eukaryota</taxon>
        <taxon>Viridiplantae</taxon>
        <taxon>Streptophyta</taxon>
        <taxon>Embryophyta</taxon>
        <taxon>Tracheophyta</taxon>
        <taxon>Spermatophyta</taxon>
        <taxon>Magnoliopsida</taxon>
        <taxon>Liliopsida</taxon>
        <taxon>Poales</taxon>
        <taxon>Poaceae</taxon>
        <taxon>BOP clade</taxon>
        <taxon>Oryzoideae</taxon>
        <taxon>Oryzeae</taxon>
        <taxon>Oryzinae</taxon>
        <taxon>Oryza</taxon>
    </lineage>
</organism>
<accession>A0A0E0QDL4</accession>
<dbReference type="Proteomes" id="UP000008022">
    <property type="component" value="Unassembled WGS sequence"/>
</dbReference>
<protein>
    <submittedName>
        <fullName evidence="1">Uncharacterized protein</fullName>
    </submittedName>
</protein>
<name>A0A0E0QDL4_ORYRU</name>